<evidence type="ECO:0008006" key="3">
    <source>
        <dbReference type="Google" id="ProtNLM"/>
    </source>
</evidence>
<organism evidence="1 2">
    <name type="scientific">Araneus ventricosus</name>
    <name type="common">Orbweaver spider</name>
    <name type="synonym">Epeira ventricosa</name>
    <dbReference type="NCBI Taxonomy" id="182803"/>
    <lineage>
        <taxon>Eukaryota</taxon>
        <taxon>Metazoa</taxon>
        <taxon>Ecdysozoa</taxon>
        <taxon>Arthropoda</taxon>
        <taxon>Chelicerata</taxon>
        <taxon>Arachnida</taxon>
        <taxon>Araneae</taxon>
        <taxon>Araneomorphae</taxon>
        <taxon>Entelegynae</taxon>
        <taxon>Araneoidea</taxon>
        <taxon>Araneidae</taxon>
        <taxon>Araneus</taxon>
    </lineage>
</organism>
<evidence type="ECO:0000313" key="2">
    <source>
        <dbReference type="Proteomes" id="UP000499080"/>
    </source>
</evidence>
<keyword evidence="2" id="KW-1185">Reference proteome</keyword>
<comment type="caution">
    <text evidence="1">The sequence shown here is derived from an EMBL/GenBank/DDBJ whole genome shotgun (WGS) entry which is preliminary data.</text>
</comment>
<sequence>MTRTTSELALPSPNFRTTPTYETAFENWIRGFVPSVDTKTLIKSKYLIYFLTGDGPFPCYLSSFKILSSALCECGSLGDPDHYLFDCLMTRDHHLKKPSCEAKSLWPKNVMSTAANHEKLVNCFKVSRAICDRLSRM</sequence>
<reference evidence="1 2" key="1">
    <citation type="journal article" date="2019" name="Sci. Rep.">
        <title>Orb-weaving spider Araneus ventricosus genome elucidates the spidroin gene catalogue.</title>
        <authorList>
            <person name="Kono N."/>
            <person name="Nakamura H."/>
            <person name="Ohtoshi R."/>
            <person name="Moran D.A.P."/>
            <person name="Shinohara A."/>
            <person name="Yoshida Y."/>
            <person name="Fujiwara M."/>
            <person name="Mori M."/>
            <person name="Tomita M."/>
            <person name="Arakawa K."/>
        </authorList>
    </citation>
    <scope>NUCLEOTIDE SEQUENCE [LARGE SCALE GENOMIC DNA]</scope>
</reference>
<proteinExistence type="predicted"/>
<dbReference type="EMBL" id="BGPR01006356">
    <property type="protein sequence ID" value="GBN18263.1"/>
    <property type="molecule type" value="Genomic_DNA"/>
</dbReference>
<name>A0A4Y2LW15_ARAVE</name>
<accession>A0A4Y2LW15</accession>
<dbReference type="Proteomes" id="UP000499080">
    <property type="component" value="Unassembled WGS sequence"/>
</dbReference>
<dbReference type="AlphaFoldDB" id="A0A4Y2LW15"/>
<protein>
    <recommendedName>
        <fullName evidence="3">Reverse transcriptase zinc-binding domain-containing protein</fullName>
    </recommendedName>
</protein>
<gene>
    <name evidence="1" type="ORF">AVEN_73893_1</name>
</gene>
<evidence type="ECO:0000313" key="1">
    <source>
        <dbReference type="EMBL" id="GBN18263.1"/>
    </source>
</evidence>